<dbReference type="AlphaFoldDB" id="A0A0C5VXT6"/>
<evidence type="ECO:0000313" key="1">
    <source>
        <dbReference type="EMBL" id="AJQ95199.1"/>
    </source>
</evidence>
<evidence type="ECO:0000313" key="2">
    <source>
        <dbReference type="Proteomes" id="UP000032266"/>
    </source>
</evidence>
<dbReference type="STRING" id="1445510.YC6258_03163"/>
<keyword evidence="2" id="KW-1185">Reference proteome</keyword>
<dbReference type="EMBL" id="CP007142">
    <property type="protein sequence ID" value="AJQ95199.1"/>
    <property type="molecule type" value="Genomic_DNA"/>
</dbReference>
<reference evidence="1 2" key="1">
    <citation type="submission" date="2014-01" db="EMBL/GenBank/DDBJ databases">
        <title>Full genme sequencing of cellulolytic bacterium Gynuella sunshinyii YC6258T gen. nov., sp. nov.</title>
        <authorList>
            <person name="Khan H."/>
            <person name="Chung E.J."/>
            <person name="Chung Y.R."/>
        </authorList>
    </citation>
    <scope>NUCLEOTIDE SEQUENCE [LARGE SCALE GENOMIC DNA]</scope>
    <source>
        <strain evidence="1 2">YC6258</strain>
    </source>
</reference>
<dbReference type="KEGG" id="gsn:YC6258_03163"/>
<gene>
    <name evidence="1" type="ORF">YC6258_03163</name>
</gene>
<protein>
    <submittedName>
        <fullName evidence="1">Uncharacterized protein</fullName>
    </submittedName>
</protein>
<dbReference type="HOGENOM" id="CLU_3310528_0_0_6"/>
<name>A0A0C5VXT6_9GAMM</name>
<dbReference type="Proteomes" id="UP000032266">
    <property type="component" value="Chromosome"/>
</dbReference>
<organism evidence="1 2">
    <name type="scientific">Gynuella sunshinyii YC6258</name>
    <dbReference type="NCBI Taxonomy" id="1445510"/>
    <lineage>
        <taxon>Bacteria</taxon>
        <taxon>Pseudomonadati</taxon>
        <taxon>Pseudomonadota</taxon>
        <taxon>Gammaproteobacteria</taxon>
        <taxon>Oceanospirillales</taxon>
        <taxon>Saccharospirillaceae</taxon>
        <taxon>Gynuella</taxon>
    </lineage>
</organism>
<sequence>MIQIIFFYKSFLLFLRWFFLGFISSPTLSFWLSSVGQKC</sequence>
<accession>A0A0C5VXT6</accession>
<proteinExistence type="predicted"/>